<dbReference type="InterPro" id="IPR000477">
    <property type="entry name" value="RT_dom"/>
</dbReference>
<dbReference type="EMBL" id="MNUJ01000054">
    <property type="protein sequence ID" value="OIN88982.1"/>
    <property type="molecule type" value="Genomic_DNA"/>
</dbReference>
<feature type="region of interest" description="Disordered" evidence="1">
    <location>
        <begin position="124"/>
        <end position="155"/>
    </location>
</feature>
<dbReference type="CDD" id="cd01646">
    <property type="entry name" value="RT_Bac_retron_I"/>
    <property type="match status" value="1"/>
</dbReference>
<dbReference type="Proteomes" id="UP000182753">
    <property type="component" value="Unassembled WGS sequence"/>
</dbReference>
<dbReference type="Pfam" id="PF00078">
    <property type="entry name" value="RVT_1"/>
    <property type="match status" value="1"/>
</dbReference>
<organism evidence="3 4">
    <name type="scientific">Candidatus Berkelbacteria bacterium CG1_02_42_45</name>
    <dbReference type="NCBI Taxonomy" id="1805036"/>
    <lineage>
        <taxon>Bacteria</taxon>
        <taxon>Candidatus Berkelbacteria</taxon>
    </lineage>
</organism>
<dbReference type="PANTHER" id="PTHR34047:SF8">
    <property type="entry name" value="PROTEIN YKFC"/>
    <property type="match status" value="1"/>
</dbReference>
<gene>
    <name evidence="3" type="ORF">AUJ40_02740</name>
</gene>
<evidence type="ECO:0000256" key="1">
    <source>
        <dbReference type="SAM" id="MobiDB-lite"/>
    </source>
</evidence>
<protein>
    <recommendedName>
        <fullName evidence="2">Reverse transcriptase domain-containing protein</fullName>
    </recommendedName>
</protein>
<evidence type="ECO:0000313" key="4">
    <source>
        <dbReference type="Proteomes" id="UP000182753"/>
    </source>
</evidence>
<dbReference type="AlphaFoldDB" id="A0A1J4RSW2"/>
<dbReference type="PANTHER" id="PTHR34047">
    <property type="entry name" value="NUCLEAR INTRON MATURASE 1, MITOCHONDRIAL-RELATED"/>
    <property type="match status" value="1"/>
</dbReference>
<feature type="domain" description="Reverse transcriptase" evidence="2">
    <location>
        <begin position="1"/>
        <end position="330"/>
    </location>
</feature>
<reference evidence="3 4" key="1">
    <citation type="journal article" date="2016" name="Environ. Microbiol.">
        <title>Genomic resolution of a cold subsurface aquifer community provides metabolic insights for novel microbes adapted to high CO concentrations.</title>
        <authorList>
            <person name="Probst A.J."/>
            <person name="Castelle C.J."/>
            <person name="Singh A."/>
            <person name="Brown C.T."/>
            <person name="Anantharaman K."/>
            <person name="Sharon I."/>
            <person name="Hug L.A."/>
            <person name="Burstein D."/>
            <person name="Emerson J.B."/>
            <person name="Thomas B.C."/>
            <person name="Banfield J.F."/>
        </authorList>
    </citation>
    <scope>NUCLEOTIDE SEQUENCE [LARGE SCALE GENOMIC DNA]</scope>
    <source>
        <strain evidence="3">CG1_02_42_45</strain>
    </source>
</reference>
<feature type="compositionally biased region" description="Basic and acidic residues" evidence="1">
    <location>
        <begin position="124"/>
        <end position="144"/>
    </location>
</feature>
<dbReference type="InterPro" id="IPR043502">
    <property type="entry name" value="DNA/RNA_pol_sf"/>
</dbReference>
<dbReference type="PROSITE" id="PS50878">
    <property type="entry name" value="RT_POL"/>
    <property type="match status" value="1"/>
</dbReference>
<name>A0A1J4RSW2_9BACT</name>
<evidence type="ECO:0000259" key="2">
    <source>
        <dbReference type="PROSITE" id="PS50878"/>
    </source>
</evidence>
<sequence length="391" mass="46142">MMKSYFSFENLYRAYLECRKRKGKTLNHLKFAENLEENLLLLERELQSRSYKPGCSIAFIVQKPKIREIFAADFRDRVVHHLLYNYLSLIFEKLFIYDSWACRKGKGTHRAMLRVQKFAGELEREREMSPRQDYCSSDRRESRTTGRNSSRPVASNNKEMVSKNSFYLQMDIKSFFTSIDQRILYDLIARKVKSEEILWLARTIIFHDCVRDVPPKIQSQPSLFNKLPRDKSLFTAAKGKGLPIGNLTSQFFANVYLNGLDQFVKHNLKAKYYLRYVDDFLILSDDKKYLEFCRDAVAEFVRSELKIVAHPDKQFIRPISCGIDFVGYIIRSEYVLVRKRTVAECRSKLERSESGSDQYREILNSYLAHFRWANSYGLRKFLTDFVGKFTM</sequence>
<dbReference type="InterPro" id="IPR051083">
    <property type="entry name" value="GrpII_Intron_Splice-Mob/Def"/>
</dbReference>
<evidence type="ECO:0000313" key="3">
    <source>
        <dbReference type="EMBL" id="OIN88982.1"/>
    </source>
</evidence>
<proteinExistence type="predicted"/>
<accession>A0A1J4RSW2</accession>
<comment type="caution">
    <text evidence="3">The sequence shown here is derived from an EMBL/GenBank/DDBJ whole genome shotgun (WGS) entry which is preliminary data.</text>
</comment>
<feature type="compositionally biased region" description="Polar residues" evidence="1">
    <location>
        <begin position="145"/>
        <end position="155"/>
    </location>
</feature>
<dbReference type="SUPFAM" id="SSF56672">
    <property type="entry name" value="DNA/RNA polymerases"/>
    <property type="match status" value="1"/>
</dbReference>